<accession>A0A7S2UL93</accession>
<dbReference type="SUPFAM" id="SSF53474">
    <property type="entry name" value="alpha/beta-Hydrolases"/>
    <property type="match status" value="1"/>
</dbReference>
<evidence type="ECO:0008006" key="2">
    <source>
        <dbReference type="Google" id="ProtNLM"/>
    </source>
</evidence>
<protein>
    <recommendedName>
        <fullName evidence="2">AB hydrolase-1 domain-containing protein</fullName>
    </recommendedName>
</protein>
<reference evidence="1" key="1">
    <citation type="submission" date="2021-01" db="EMBL/GenBank/DDBJ databases">
        <authorList>
            <person name="Corre E."/>
            <person name="Pelletier E."/>
            <person name="Niang G."/>
            <person name="Scheremetjew M."/>
            <person name="Finn R."/>
            <person name="Kale V."/>
            <person name="Holt S."/>
            <person name="Cochrane G."/>
            <person name="Meng A."/>
            <person name="Brown T."/>
            <person name="Cohen L."/>
        </authorList>
    </citation>
    <scope>NUCLEOTIDE SEQUENCE</scope>
    <source>
        <strain evidence="1">CCMP2084</strain>
    </source>
</reference>
<name>A0A7S2UL93_9STRA</name>
<organism evidence="1">
    <name type="scientific">Attheya septentrionalis</name>
    <dbReference type="NCBI Taxonomy" id="420275"/>
    <lineage>
        <taxon>Eukaryota</taxon>
        <taxon>Sar</taxon>
        <taxon>Stramenopiles</taxon>
        <taxon>Ochrophyta</taxon>
        <taxon>Bacillariophyta</taxon>
        <taxon>Coscinodiscophyceae</taxon>
        <taxon>Chaetocerotophycidae</taxon>
        <taxon>Chaetocerotales</taxon>
        <taxon>Attheyaceae</taxon>
        <taxon>Attheya</taxon>
    </lineage>
</organism>
<dbReference type="PANTHER" id="PTHR31591:SF1">
    <property type="entry name" value="UPF0613 PROTEIN PB24D3.06C"/>
    <property type="match status" value="1"/>
</dbReference>
<dbReference type="InterPro" id="IPR013744">
    <property type="entry name" value="SidJ"/>
</dbReference>
<evidence type="ECO:0000313" key="1">
    <source>
        <dbReference type="EMBL" id="CAD9820933.1"/>
    </source>
</evidence>
<sequence>MAPIPLSPYGTLQGSLFQYKSSPSMVAFESFPRKQQQQPQAQESEWMRPNKCILVGGLGDGLLPTPYTALLEEALPPSWSLVQPLMSSSGTGFGHGSLSRDSDELTELLHYLIQHRSAQHFAFVGHSTGCQNAVHLCRQLSLQSSSLSSSSHEQLKDRIKVIVLQAPVSDREHAMMEPNYEEHLAMARRLVEDAKDAQGATNNNDATSPAMMPRSAFWAPISADRFLALQEYAGDDDYFSSDLTEQVMLERLEHMSHYNHILVAFSGSDEYVPSHVKKSHLVDRLCHSMTMKQKQTTTTETSTNNHVVPLLLEHGNHNLSLGKGDAELFVQEVVSMLNSAIPPLNV</sequence>
<gene>
    <name evidence="1" type="ORF">ASEP1449_LOCUS12766</name>
</gene>
<dbReference type="InterPro" id="IPR029058">
    <property type="entry name" value="AB_hydrolase_fold"/>
</dbReference>
<dbReference type="Gene3D" id="3.40.50.1820">
    <property type="entry name" value="alpha/beta hydrolase"/>
    <property type="match status" value="1"/>
</dbReference>
<proteinExistence type="predicted"/>
<dbReference type="PANTHER" id="PTHR31591">
    <property type="entry name" value="UPF0613 PROTEIN PB24D3.06C"/>
    <property type="match status" value="1"/>
</dbReference>
<dbReference type="AlphaFoldDB" id="A0A7S2UL93"/>
<dbReference type="EMBL" id="HBHQ01019026">
    <property type="protein sequence ID" value="CAD9820933.1"/>
    <property type="molecule type" value="Transcribed_RNA"/>
</dbReference>
<dbReference type="Pfam" id="PF08538">
    <property type="entry name" value="DUF1749"/>
    <property type="match status" value="1"/>
</dbReference>